<gene>
    <name evidence="1" type="ORF">Pmar_PMAR012039</name>
</gene>
<dbReference type="InParanoid" id="C5LW94"/>
<keyword evidence="2" id="KW-1185">Reference proteome</keyword>
<reference evidence="1 2" key="1">
    <citation type="submission" date="2008-07" db="EMBL/GenBank/DDBJ databases">
        <authorList>
            <person name="El-Sayed N."/>
            <person name="Caler E."/>
            <person name="Inman J."/>
            <person name="Amedeo P."/>
            <person name="Hass B."/>
            <person name="Wortman J."/>
        </authorList>
    </citation>
    <scope>NUCLEOTIDE SEQUENCE [LARGE SCALE GENOMIC DNA]</scope>
    <source>
        <strain evidence="2">ATCC 50983 / TXsc</strain>
    </source>
</reference>
<dbReference type="OrthoDB" id="437870at2759"/>
<sequence length="55" mass="6140">MPEELEELVSSLQARQAMKYSSSRRIGVDEKRPGENADIFGILEAIEAQKSTNTD</sequence>
<dbReference type="GeneID" id="9044182"/>
<proteinExistence type="predicted"/>
<dbReference type="Proteomes" id="UP000007800">
    <property type="component" value="Unassembled WGS sequence"/>
</dbReference>
<dbReference type="AlphaFoldDB" id="C5LW94"/>
<evidence type="ECO:0000313" key="1">
    <source>
        <dbReference type="EMBL" id="EEQ99031.1"/>
    </source>
</evidence>
<dbReference type="EMBL" id="GG686094">
    <property type="protein sequence ID" value="EEQ99031.1"/>
    <property type="molecule type" value="Genomic_DNA"/>
</dbReference>
<evidence type="ECO:0000313" key="2">
    <source>
        <dbReference type="Proteomes" id="UP000007800"/>
    </source>
</evidence>
<protein>
    <submittedName>
        <fullName evidence="1">Uncharacterized protein</fullName>
    </submittedName>
</protein>
<name>C5LW94_PERM5</name>
<organism evidence="2">
    <name type="scientific">Perkinsus marinus (strain ATCC 50983 / TXsc)</name>
    <dbReference type="NCBI Taxonomy" id="423536"/>
    <lineage>
        <taxon>Eukaryota</taxon>
        <taxon>Sar</taxon>
        <taxon>Alveolata</taxon>
        <taxon>Perkinsozoa</taxon>
        <taxon>Perkinsea</taxon>
        <taxon>Perkinsida</taxon>
        <taxon>Perkinsidae</taxon>
        <taxon>Perkinsus</taxon>
    </lineage>
</organism>
<accession>C5LW94</accession>
<dbReference type="RefSeq" id="XP_002766314.1">
    <property type="nucleotide sequence ID" value="XM_002766268.1"/>
</dbReference>